<evidence type="ECO:0000256" key="6">
    <source>
        <dbReference type="ARBA" id="ARBA00023242"/>
    </source>
</evidence>
<dbReference type="SMART" id="SM00879">
    <property type="entry name" value="Brix"/>
    <property type="match status" value="1"/>
</dbReference>
<dbReference type="SUPFAM" id="SSF52954">
    <property type="entry name" value="Class II aaRS ABD-related"/>
    <property type="match status" value="1"/>
</dbReference>
<evidence type="ECO:0000256" key="2">
    <source>
        <dbReference type="ARBA" id="ARBA00004604"/>
    </source>
</evidence>
<evidence type="ECO:0000313" key="10">
    <source>
        <dbReference type="Proteomes" id="UP001642483"/>
    </source>
</evidence>
<reference evidence="9 10" key="1">
    <citation type="submission" date="2024-02" db="EMBL/GenBank/DDBJ databases">
        <authorList>
            <person name="Daric V."/>
            <person name="Darras S."/>
        </authorList>
    </citation>
    <scope>NUCLEOTIDE SEQUENCE [LARGE SCALE GENOMIC DNA]</scope>
</reference>
<comment type="caution">
    <text evidence="9">The sequence shown here is derived from an EMBL/GenBank/DDBJ whole genome shotgun (WGS) entry which is preliminary data.</text>
</comment>
<dbReference type="Gene3D" id="3.40.50.10480">
    <property type="entry name" value="Probable brix-domain ribosomal biogenesis protein"/>
    <property type="match status" value="1"/>
</dbReference>
<evidence type="ECO:0000256" key="3">
    <source>
        <dbReference type="ARBA" id="ARBA00006369"/>
    </source>
</evidence>
<evidence type="ECO:0000256" key="5">
    <source>
        <dbReference type="ARBA" id="ARBA00022517"/>
    </source>
</evidence>
<name>A0ABP0G4E7_CLALP</name>
<accession>A0ABP0G4E7</accession>
<dbReference type="PANTHER" id="PTHR13634">
    <property type="entry name" value="RIBOSOME BIOGENESIS PROTEIN BRIX"/>
    <property type="match status" value="1"/>
</dbReference>
<evidence type="ECO:0000259" key="8">
    <source>
        <dbReference type="PROSITE" id="PS50833"/>
    </source>
</evidence>
<dbReference type="InterPro" id="IPR007109">
    <property type="entry name" value="Brix"/>
</dbReference>
<comment type="function">
    <text evidence="1">Required for biogenesis of the 60S ribosomal subunit.</text>
</comment>
<comment type="similarity">
    <text evidence="3">Belongs to the BRX1 family.</text>
</comment>
<evidence type="ECO:0000256" key="4">
    <source>
        <dbReference type="ARBA" id="ARBA00020522"/>
    </source>
</evidence>
<evidence type="ECO:0000256" key="7">
    <source>
        <dbReference type="ARBA" id="ARBA00033181"/>
    </source>
</evidence>
<dbReference type="PANTHER" id="PTHR13634:SF0">
    <property type="entry name" value="RIBOSOME BIOGENESIS PROTEIN BRX1 HOMOLOG"/>
    <property type="match status" value="1"/>
</dbReference>
<dbReference type="InterPro" id="IPR026532">
    <property type="entry name" value="BRX1"/>
</dbReference>
<evidence type="ECO:0000256" key="1">
    <source>
        <dbReference type="ARBA" id="ARBA00003439"/>
    </source>
</evidence>
<dbReference type="PROSITE" id="PS50833">
    <property type="entry name" value="BRIX"/>
    <property type="match status" value="1"/>
</dbReference>
<protein>
    <recommendedName>
        <fullName evidence="4">Ribosome biogenesis protein BRX1 homolog</fullName>
    </recommendedName>
    <alternativeName>
        <fullName evidence="7">Brix domain-containing protein 2</fullName>
    </alternativeName>
</protein>
<feature type="domain" description="Brix" evidence="8">
    <location>
        <begin position="41"/>
        <end position="230"/>
    </location>
</feature>
<comment type="subcellular location">
    <subcellularLocation>
        <location evidence="2">Nucleus</location>
        <location evidence="2">Nucleolus</location>
    </subcellularLocation>
</comment>
<sequence length="287" mass="33397">MPRKRKLPGLTGNLKSKHLKLAEDNSKEENLKSKGKWINKQRVLVFTSRGIPYKGRHLVKDLMNLMPHAKTEVKMDRKSDLLLINEICEMRSCNKCLFLVGKKGRDVYMWLSNVPHGPSVMFYVEYLNMMEELKFTGNCLKSSRPLLSFCQKFEESLHMQLIKELFIQTFGTPQYHPKSQPFVDHVFTFSIMDGKIWFRNYQIAEENGELVEIGPRFTLTVARIFSGSFGRSVMYVNPDYKSPNLVRHLQRKENSDKFVGKKAAISDRSARKLEKTFAVDDTDDIFR</sequence>
<organism evidence="9 10">
    <name type="scientific">Clavelina lepadiformis</name>
    <name type="common">Light-bulb sea squirt</name>
    <name type="synonym">Ascidia lepadiformis</name>
    <dbReference type="NCBI Taxonomy" id="159417"/>
    <lineage>
        <taxon>Eukaryota</taxon>
        <taxon>Metazoa</taxon>
        <taxon>Chordata</taxon>
        <taxon>Tunicata</taxon>
        <taxon>Ascidiacea</taxon>
        <taxon>Aplousobranchia</taxon>
        <taxon>Clavelinidae</taxon>
        <taxon>Clavelina</taxon>
    </lineage>
</organism>
<dbReference type="EMBL" id="CAWYQH010000100">
    <property type="protein sequence ID" value="CAK8685529.1"/>
    <property type="molecule type" value="Genomic_DNA"/>
</dbReference>
<proteinExistence type="inferred from homology"/>
<keyword evidence="10" id="KW-1185">Reference proteome</keyword>
<dbReference type="Proteomes" id="UP001642483">
    <property type="component" value="Unassembled WGS sequence"/>
</dbReference>
<keyword evidence="6" id="KW-0539">Nucleus</keyword>
<dbReference type="Pfam" id="PF04427">
    <property type="entry name" value="Brix"/>
    <property type="match status" value="1"/>
</dbReference>
<gene>
    <name evidence="9" type="ORF">CVLEPA_LOCUS16652</name>
</gene>
<keyword evidence="5" id="KW-0690">Ribosome biogenesis</keyword>
<evidence type="ECO:0000313" key="9">
    <source>
        <dbReference type="EMBL" id="CAK8685529.1"/>
    </source>
</evidence>